<dbReference type="AlphaFoldDB" id="A0AAW8FIP4"/>
<dbReference type="InterPro" id="IPR002347">
    <property type="entry name" value="SDR_fam"/>
</dbReference>
<name>A0AAW8FIP4_9ACTN</name>
<dbReference type="CDD" id="cd05233">
    <property type="entry name" value="SDR_c"/>
    <property type="match status" value="1"/>
</dbReference>
<evidence type="ECO:0000259" key="3">
    <source>
        <dbReference type="SMART" id="SM00822"/>
    </source>
</evidence>
<dbReference type="Proteomes" id="UP001234216">
    <property type="component" value="Unassembled WGS sequence"/>
</dbReference>
<dbReference type="InterPro" id="IPR057326">
    <property type="entry name" value="KR_dom"/>
</dbReference>
<organism evidence="4 5">
    <name type="scientific">Streptomyces canus</name>
    <dbReference type="NCBI Taxonomy" id="58343"/>
    <lineage>
        <taxon>Bacteria</taxon>
        <taxon>Bacillati</taxon>
        <taxon>Actinomycetota</taxon>
        <taxon>Actinomycetes</taxon>
        <taxon>Kitasatosporales</taxon>
        <taxon>Streptomycetaceae</taxon>
        <taxon>Streptomyces</taxon>
        <taxon>Streptomyces aurantiacus group</taxon>
    </lineage>
</organism>
<evidence type="ECO:0000313" key="4">
    <source>
        <dbReference type="EMBL" id="MDQ0908905.1"/>
    </source>
</evidence>
<feature type="domain" description="Ketoreductase" evidence="3">
    <location>
        <begin position="8"/>
        <end position="191"/>
    </location>
</feature>
<evidence type="ECO:0000256" key="2">
    <source>
        <dbReference type="ARBA" id="ARBA00023002"/>
    </source>
</evidence>
<proteinExistence type="inferred from homology"/>
<dbReference type="SUPFAM" id="SSF51735">
    <property type="entry name" value="NAD(P)-binding Rossmann-fold domains"/>
    <property type="match status" value="1"/>
</dbReference>
<dbReference type="Pfam" id="PF13561">
    <property type="entry name" value="adh_short_C2"/>
    <property type="match status" value="1"/>
</dbReference>
<dbReference type="PANTHER" id="PTHR42760:SF133">
    <property type="entry name" value="3-OXOACYL-[ACYL-CARRIER-PROTEIN] REDUCTASE"/>
    <property type="match status" value="1"/>
</dbReference>
<dbReference type="PANTHER" id="PTHR42760">
    <property type="entry name" value="SHORT-CHAIN DEHYDROGENASES/REDUCTASES FAMILY MEMBER"/>
    <property type="match status" value="1"/>
</dbReference>
<dbReference type="GO" id="GO:0004316">
    <property type="term" value="F:3-oxoacyl-[acyl-carrier-protein] reductase (NADPH) activity"/>
    <property type="evidence" value="ECO:0007669"/>
    <property type="project" value="UniProtKB-EC"/>
</dbReference>
<dbReference type="FunFam" id="3.40.50.720:FF:000084">
    <property type="entry name" value="Short-chain dehydrogenase reductase"/>
    <property type="match status" value="1"/>
</dbReference>
<dbReference type="Gene3D" id="3.40.50.720">
    <property type="entry name" value="NAD(P)-binding Rossmann-like Domain"/>
    <property type="match status" value="1"/>
</dbReference>
<gene>
    <name evidence="4" type="ORF">QFZ22_004890</name>
</gene>
<comment type="similarity">
    <text evidence="1">Belongs to the short-chain dehydrogenases/reductases (SDR) family.</text>
</comment>
<dbReference type="RefSeq" id="WP_306978538.1">
    <property type="nucleotide sequence ID" value="NZ_JAUSYQ010000002.1"/>
</dbReference>
<dbReference type="SMART" id="SM00822">
    <property type="entry name" value="PKS_KR"/>
    <property type="match status" value="1"/>
</dbReference>
<dbReference type="PROSITE" id="PS00061">
    <property type="entry name" value="ADH_SHORT"/>
    <property type="match status" value="1"/>
</dbReference>
<dbReference type="PRINTS" id="PR00081">
    <property type="entry name" value="GDHRDH"/>
</dbReference>
<dbReference type="PRINTS" id="PR00080">
    <property type="entry name" value="SDRFAMILY"/>
</dbReference>
<protein>
    <submittedName>
        <fullName evidence="4">3-oxoacyl-[acyl-carrier protein] reductase</fullName>
        <ecNumber evidence="4">1.1.1.100</ecNumber>
    </submittedName>
</protein>
<evidence type="ECO:0000256" key="1">
    <source>
        <dbReference type="ARBA" id="ARBA00006484"/>
    </source>
</evidence>
<keyword evidence="2 4" id="KW-0560">Oxidoreductase</keyword>
<evidence type="ECO:0000313" key="5">
    <source>
        <dbReference type="Proteomes" id="UP001234216"/>
    </source>
</evidence>
<dbReference type="EMBL" id="JAUSZV010000005">
    <property type="protein sequence ID" value="MDQ0908905.1"/>
    <property type="molecule type" value="Genomic_DNA"/>
</dbReference>
<reference evidence="4" key="1">
    <citation type="submission" date="2023-07" db="EMBL/GenBank/DDBJ databases">
        <title>Comparative genomics of wheat-associated soil bacteria to identify genetic determinants of phenazine resistance.</title>
        <authorList>
            <person name="Mouncey N."/>
        </authorList>
    </citation>
    <scope>NUCLEOTIDE SEQUENCE</scope>
    <source>
        <strain evidence="4">V4I22</strain>
    </source>
</reference>
<dbReference type="EC" id="1.1.1.100" evidence="4"/>
<accession>A0AAW8FIP4</accession>
<sequence length="244" mass="25864">MTIQLDGRTVLLTGGTRGIGRGIALALARSGARLLTCSRHDDEAAQSLQRELKEIGPDHHVMRADVSRSEDIEALVGEAEARFGSLDAVVANAGAITHVPFDKLTPEDWHRVLDTNLTGTYLLVQKSLPLLGEGSSVIAVGSRSAMVGIPLRAHYTASKAGLVGLTRSLAKELGPRGIRVNVVAPGVIEPENEPLPEETRARYRQLTALGRLGRPEEVAGAVLFLASTLSAYVTGETLHVDGGI</sequence>
<comment type="caution">
    <text evidence="4">The sequence shown here is derived from an EMBL/GenBank/DDBJ whole genome shotgun (WGS) entry which is preliminary data.</text>
</comment>
<dbReference type="InterPro" id="IPR036291">
    <property type="entry name" value="NAD(P)-bd_dom_sf"/>
</dbReference>
<dbReference type="InterPro" id="IPR020904">
    <property type="entry name" value="Sc_DH/Rdtase_CS"/>
</dbReference>